<dbReference type="PROSITE" id="PS50850">
    <property type="entry name" value="MFS"/>
    <property type="match status" value="1"/>
</dbReference>
<feature type="domain" description="Major facilitator superfamily (MFS) profile" evidence="6">
    <location>
        <begin position="107"/>
        <end position="534"/>
    </location>
</feature>
<dbReference type="InParanoid" id="A0A067PI32"/>
<dbReference type="STRING" id="933084.A0A067PI32"/>
<proteinExistence type="predicted"/>
<feature type="transmembrane region" description="Helical" evidence="5">
    <location>
        <begin position="233"/>
        <end position="253"/>
    </location>
</feature>
<feature type="transmembrane region" description="Helical" evidence="5">
    <location>
        <begin position="202"/>
        <end position="226"/>
    </location>
</feature>
<sequence>MTTSPASTLSLDDVREDPYGNGLAVKSLEEIVEPIDPRIRREDRPDDEQLDEGLARQLSDYIHHKDHHHQPEDLEKSLTDSEILYVDFEKGDTRNPQNFSWRRKWTITLTACFFTAISAATTSTYTSGFPSMTRDLNCTQFQATIGLSVYALGFGIVPLITASLSEEFGRLPLYIGSVFGFAAMHLMVALSKNIQTVILARFLAGAFGSTGATMVGGTIADIWLPYERGLPMSIFAVSAISSSGIGPVASGWIEMNPHLEWRWIQWIHLIVTGVYLFMIPVLMKETRSAVLLTRLAKKLRKDTGNHRYRARAEDERGSLRTLIFISCTRPLHLLITEPTVFSFSLWIGFAWGIFYGMIESISPIFKKLHNFNSGQTGTVFVCMAIGSFLGLLTNLYQERLYQKYFPTRGPEARLYCACAAAVLFPIGMFIYAWSSFPFVHWLGLAFGITIFLWALFIIYLAVFTYLADCYGPFASSALAGQSLCRNLAGMAFPLFSQQMYDRLSYKWSSTLFACIAVVMIPIPFILFFYGPAIRARSKFSSKVM</sequence>
<gene>
    <name evidence="7" type="ORF">JAAARDRAFT_186488</name>
</gene>
<dbReference type="CDD" id="cd17323">
    <property type="entry name" value="MFS_Tpo1_MDR_like"/>
    <property type="match status" value="1"/>
</dbReference>
<evidence type="ECO:0000256" key="4">
    <source>
        <dbReference type="ARBA" id="ARBA00023136"/>
    </source>
</evidence>
<feature type="transmembrane region" description="Helical" evidence="5">
    <location>
        <begin position="507"/>
        <end position="529"/>
    </location>
</feature>
<evidence type="ECO:0000256" key="3">
    <source>
        <dbReference type="ARBA" id="ARBA00022989"/>
    </source>
</evidence>
<dbReference type="PANTHER" id="PTHR23502">
    <property type="entry name" value="MAJOR FACILITATOR SUPERFAMILY"/>
    <property type="match status" value="1"/>
</dbReference>
<feature type="transmembrane region" description="Helical" evidence="5">
    <location>
        <begin position="378"/>
        <end position="396"/>
    </location>
</feature>
<name>A0A067PI32_9AGAM</name>
<feature type="transmembrane region" description="Helical" evidence="5">
    <location>
        <begin position="412"/>
        <end position="433"/>
    </location>
</feature>
<dbReference type="PANTHER" id="PTHR23502:SF134">
    <property type="entry name" value="MAJOR FACILITATOR SUPERFAMILY (MFS) PROFILE DOMAIN-CONTAINING PROTEIN-RELATED"/>
    <property type="match status" value="1"/>
</dbReference>
<evidence type="ECO:0000259" key="6">
    <source>
        <dbReference type="PROSITE" id="PS50850"/>
    </source>
</evidence>
<evidence type="ECO:0000256" key="2">
    <source>
        <dbReference type="ARBA" id="ARBA00022692"/>
    </source>
</evidence>
<dbReference type="Pfam" id="PF07690">
    <property type="entry name" value="MFS_1"/>
    <property type="match status" value="1"/>
</dbReference>
<dbReference type="OrthoDB" id="5376138at2759"/>
<feature type="transmembrane region" description="Helical" evidence="5">
    <location>
        <begin position="171"/>
        <end position="190"/>
    </location>
</feature>
<dbReference type="Proteomes" id="UP000027265">
    <property type="component" value="Unassembled WGS sequence"/>
</dbReference>
<dbReference type="InterPro" id="IPR020846">
    <property type="entry name" value="MFS_dom"/>
</dbReference>
<dbReference type="GO" id="GO:0022857">
    <property type="term" value="F:transmembrane transporter activity"/>
    <property type="evidence" value="ECO:0007669"/>
    <property type="project" value="InterPro"/>
</dbReference>
<comment type="subcellular location">
    <subcellularLocation>
        <location evidence="1">Membrane</location>
        <topology evidence="1">Multi-pass membrane protein</topology>
    </subcellularLocation>
</comment>
<evidence type="ECO:0000256" key="1">
    <source>
        <dbReference type="ARBA" id="ARBA00004141"/>
    </source>
</evidence>
<accession>A0A067PI32</accession>
<keyword evidence="8" id="KW-1185">Reference proteome</keyword>
<dbReference type="SUPFAM" id="SSF103473">
    <property type="entry name" value="MFS general substrate transporter"/>
    <property type="match status" value="1"/>
</dbReference>
<evidence type="ECO:0000313" key="7">
    <source>
        <dbReference type="EMBL" id="KDQ50141.1"/>
    </source>
</evidence>
<evidence type="ECO:0000313" key="8">
    <source>
        <dbReference type="Proteomes" id="UP000027265"/>
    </source>
</evidence>
<dbReference type="EMBL" id="KL197765">
    <property type="protein sequence ID" value="KDQ50141.1"/>
    <property type="molecule type" value="Genomic_DNA"/>
</dbReference>
<keyword evidence="2 5" id="KW-0812">Transmembrane</keyword>
<dbReference type="GO" id="GO:0005886">
    <property type="term" value="C:plasma membrane"/>
    <property type="evidence" value="ECO:0007669"/>
    <property type="project" value="TreeGrafter"/>
</dbReference>
<dbReference type="FunFam" id="1.20.1250.20:FF:000082">
    <property type="entry name" value="MFS multidrug transporter, putative"/>
    <property type="match status" value="1"/>
</dbReference>
<keyword evidence="4 5" id="KW-0472">Membrane</keyword>
<dbReference type="AlphaFoldDB" id="A0A067PI32"/>
<feature type="transmembrane region" description="Helical" evidence="5">
    <location>
        <begin position="439"/>
        <end position="466"/>
    </location>
</feature>
<organism evidence="7 8">
    <name type="scientific">Jaapia argillacea MUCL 33604</name>
    <dbReference type="NCBI Taxonomy" id="933084"/>
    <lineage>
        <taxon>Eukaryota</taxon>
        <taxon>Fungi</taxon>
        <taxon>Dikarya</taxon>
        <taxon>Basidiomycota</taxon>
        <taxon>Agaricomycotina</taxon>
        <taxon>Agaricomycetes</taxon>
        <taxon>Agaricomycetidae</taxon>
        <taxon>Jaapiales</taxon>
        <taxon>Jaapiaceae</taxon>
        <taxon>Jaapia</taxon>
    </lineage>
</organism>
<dbReference type="Gene3D" id="1.20.1250.20">
    <property type="entry name" value="MFS general substrate transporter like domains"/>
    <property type="match status" value="1"/>
</dbReference>
<feature type="transmembrane region" description="Helical" evidence="5">
    <location>
        <begin position="105"/>
        <end position="125"/>
    </location>
</feature>
<feature type="transmembrane region" description="Helical" evidence="5">
    <location>
        <begin position="473"/>
        <end position="495"/>
    </location>
</feature>
<feature type="transmembrane region" description="Helical" evidence="5">
    <location>
        <begin position="265"/>
        <end position="283"/>
    </location>
</feature>
<dbReference type="InterPro" id="IPR036259">
    <property type="entry name" value="MFS_trans_sf"/>
</dbReference>
<dbReference type="HOGENOM" id="CLU_008455_0_4_1"/>
<keyword evidence="3 5" id="KW-1133">Transmembrane helix</keyword>
<feature type="transmembrane region" description="Helical" evidence="5">
    <location>
        <begin position="145"/>
        <end position="164"/>
    </location>
</feature>
<feature type="transmembrane region" description="Helical" evidence="5">
    <location>
        <begin position="339"/>
        <end position="358"/>
    </location>
</feature>
<protein>
    <recommendedName>
        <fullName evidence="6">Major facilitator superfamily (MFS) profile domain-containing protein</fullName>
    </recommendedName>
</protein>
<evidence type="ECO:0000256" key="5">
    <source>
        <dbReference type="SAM" id="Phobius"/>
    </source>
</evidence>
<dbReference type="InterPro" id="IPR011701">
    <property type="entry name" value="MFS"/>
</dbReference>
<reference evidence="8" key="1">
    <citation type="journal article" date="2014" name="Proc. Natl. Acad. Sci. U.S.A.">
        <title>Extensive sampling of basidiomycete genomes demonstrates inadequacy of the white-rot/brown-rot paradigm for wood decay fungi.</title>
        <authorList>
            <person name="Riley R."/>
            <person name="Salamov A.A."/>
            <person name="Brown D.W."/>
            <person name="Nagy L.G."/>
            <person name="Floudas D."/>
            <person name="Held B.W."/>
            <person name="Levasseur A."/>
            <person name="Lombard V."/>
            <person name="Morin E."/>
            <person name="Otillar R."/>
            <person name="Lindquist E.A."/>
            <person name="Sun H."/>
            <person name="LaButti K.M."/>
            <person name="Schmutz J."/>
            <person name="Jabbour D."/>
            <person name="Luo H."/>
            <person name="Baker S.E."/>
            <person name="Pisabarro A.G."/>
            <person name="Walton J.D."/>
            <person name="Blanchette R.A."/>
            <person name="Henrissat B."/>
            <person name="Martin F."/>
            <person name="Cullen D."/>
            <person name="Hibbett D.S."/>
            <person name="Grigoriev I.V."/>
        </authorList>
    </citation>
    <scope>NUCLEOTIDE SEQUENCE [LARGE SCALE GENOMIC DNA]</scope>
    <source>
        <strain evidence="8">MUCL 33604</strain>
    </source>
</reference>